<dbReference type="PANTHER" id="PTHR43155:SF2">
    <property type="entry name" value="CYCLIC DI-GMP PHOSPHODIESTERASE PA4108"/>
    <property type="match status" value="1"/>
</dbReference>
<dbReference type="InterPro" id="IPR003607">
    <property type="entry name" value="HD/PDEase_dom"/>
</dbReference>
<name>W4Q7V2_9BACI</name>
<keyword evidence="3" id="KW-1185">Reference proteome</keyword>
<gene>
    <name evidence="2" type="ORF">JCM9140_3571</name>
</gene>
<dbReference type="PROSITE" id="PS51832">
    <property type="entry name" value="HD_GYP"/>
    <property type="match status" value="1"/>
</dbReference>
<dbReference type="Pfam" id="PF13487">
    <property type="entry name" value="HD_5"/>
    <property type="match status" value="1"/>
</dbReference>
<dbReference type="EMBL" id="BAUT01000050">
    <property type="protein sequence ID" value="GAE27424.1"/>
    <property type="molecule type" value="Genomic_DNA"/>
</dbReference>
<dbReference type="PANTHER" id="PTHR43155">
    <property type="entry name" value="CYCLIC DI-GMP PHOSPHODIESTERASE PA4108-RELATED"/>
    <property type="match status" value="1"/>
</dbReference>
<proteinExistence type="predicted"/>
<feature type="domain" description="HD-GYP" evidence="1">
    <location>
        <begin position="113"/>
        <end position="309"/>
    </location>
</feature>
<protein>
    <recommendedName>
        <fullName evidence="1">HD-GYP domain-containing protein</fullName>
    </recommendedName>
</protein>
<dbReference type="SMART" id="SM00471">
    <property type="entry name" value="HDc"/>
    <property type="match status" value="1"/>
</dbReference>
<organism evidence="2 3">
    <name type="scientific">Halalkalibacter wakoensis JCM 9140</name>
    <dbReference type="NCBI Taxonomy" id="1236970"/>
    <lineage>
        <taxon>Bacteria</taxon>
        <taxon>Bacillati</taxon>
        <taxon>Bacillota</taxon>
        <taxon>Bacilli</taxon>
        <taxon>Bacillales</taxon>
        <taxon>Bacillaceae</taxon>
        <taxon>Halalkalibacter</taxon>
    </lineage>
</organism>
<evidence type="ECO:0000313" key="2">
    <source>
        <dbReference type="EMBL" id="GAE27424.1"/>
    </source>
</evidence>
<dbReference type="Proteomes" id="UP000018890">
    <property type="component" value="Unassembled WGS sequence"/>
</dbReference>
<dbReference type="InterPro" id="IPR037522">
    <property type="entry name" value="HD_GYP_dom"/>
</dbReference>
<accession>W4Q7V2</accession>
<evidence type="ECO:0000313" key="3">
    <source>
        <dbReference type="Proteomes" id="UP000018890"/>
    </source>
</evidence>
<dbReference type="OrthoDB" id="9759601at2"/>
<sequence>MRLVAVKSVTEGAQLAKPIYNDNGQILLYEGVELTQRSLTRLYELGISFIYIHDERTNGIEIETGVSVETKRKAIKTIKTEFQEIASNLKLKKSFNMDHFNKDFATIVRAILSDIKNNENALTLLSDMFVYDSYIFTHSLNVTVYTLGLAVDLGFTDKQLMEIGMGSLLHDIGKMTIPVEILNKPGRLTDEEFKVIQNHSMAGYNILRHAPNISLLSAHCALQHHERLDGTGYPQGLQKNDIHYYAKIIAIADVFDAVTSNRVYRKPMLPHEALELLYSGVGNQFEQDLVEAFRRTVAVYPVGLTVTLSDDRVGIVVKQNKQLSTHPVVRIIEENGVEITQTYDIDLMKQLNVTIVATEATLAAASLQV</sequence>
<comment type="caution">
    <text evidence="2">The sequence shown here is derived from an EMBL/GenBank/DDBJ whole genome shotgun (WGS) entry which is preliminary data.</text>
</comment>
<dbReference type="AlphaFoldDB" id="W4Q7V2"/>
<dbReference type="STRING" id="1236970.JCM9140_3571"/>
<dbReference type="RefSeq" id="WP_034748668.1">
    <property type="nucleotide sequence ID" value="NZ_BAUT01000050.1"/>
</dbReference>
<dbReference type="CDD" id="cd00077">
    <property type="entry name" value="HDc"/>
    <property type="match status" value="1"/>
</dbReference>
<dbReference type="Gene3D" id="1.10.3210.10">
    <property type="entry name" value="Hypothetical protein af1432"/>
    <property type="match status" value="1"/>
</dbReference>
<evidence type="ECO:0000259" key="1">
    <source>
        <dbReference type="PROSITE" id="PS51832"/>
    </source>
</evidence>
<dbReference type="SUPFAM" id="SSF109604">
    <property type="entry name" value="HD-domain/PDEase-like"/>
    <property type="match status" value="1"/>
</dbReference>
<reference evidence="2" key="1">
    <citation type="journal article" date="2014" name="Genome Announc.">
        <title>Draft Genome Sequences of Three Alkaliphilic Bacillus Strains, Bacillus wakoensis JCM 9140T, Bacillus akibai JCM 9157T, and Bacillus hemicellulosilyticus JCM 9152T.</title>
        <authorList>
            <person name="Yuki M."/>
            <person name="Oshima K."/>
            <person name="Suda W."/>
            <person name="Oshida Y."/>
            <person name="Kitamura K."/>
            <person name="Iida T."/>
            <person name="Hattori M."/>
            <person name="Ohkuma M."/>
        </authorList>
    </citation>
    <scope>NUCLEOTIDE SEQUENCE [LARGE SCALE GENOMIC DNA]</scope>
    <source>
        <strain evidence="2">JCM 9140</strain>
    </source>
</reference>